<dbReference type="InterPro" id="IPR046070">
    <property type="entry name" value="DUF6029"/>
</dbReference>
<dbReference type="AlphaFoldDB" id="A0A444HER6"/>
<evidence type="ECO:0000313" key="3">
    <source>
        <dbReference type="Proteomes" id="UP000287527"/>
    </source>
</evidence>
<keyword evidence="1" id="KW-0732">Signal</keyword>
<comment type="caution">
    <text evidence="2">The sequence shown here is derived from an EMBL/GenBank/DDBJ whole genome shotgun (WGS) entry which is preliminary data.</text>
</comment>
<dbReference type="OrthoDB" id="5480631at2"/>
<evidence type="ECO:0000313" key="2">
    <source>
        <dbReference type="EMBL" id="RWX03487.1"/>
    </source>
</evidence>
<protein>
    <submittedName>
        <fullName evidence="2">Uncharacterized protein</fullName>
    </submittedName>
</protein>
<dbReference type="RefSeq" id="WP_128388043.1">
    <property type="nucleotide sequence ID" value="NZ_SBII01000001.1"/>
</dbReference>
<keyword evidence="3" id="KW-1185">Reference proteome</keyword>
<feature type="chain" id="PRO_5019330450" evidence="1">
    <location>
        <begin position="19"/>
        <end position="565"/>
    </location>
</feature>
<reference evidence="2 3" key="1">
    <citation type="submission" date="2019-01" db="EMBL/GenBank/DDBJ databases">
        <title>Flavobacterium sp. nov.,isolated from freshwater.</title>
        <authorList>
            <person name="Zhang R."/>
            <person name="Du Z.-J."/>
        </authorList>
    </citation>
    <scope>NUCLEOTIDE SEQUENCE [LARGE SCALE GENOMIC DNA]</scope>
    <source>
        <strain evidence="2 3">1E403</strain>
    </source>
</reference>
<organism evidence="2 3">
    <name type="scientific">Flavobacterium cerinum</name>
    <dbReference type="NCBI Taxonomy" id="2502784"/>
    <lineage>
        <taxon>Bacteria</taxon>
        <taxon>Pseudomonadati</taxon>
        <taxon>Bacteroidota</taxon>
        <taxon>Flavobacteriia</taxon>
        <taxon>Flavobacteriales</taxon>
        <taxon>Flavobacteriaceae</taxon>
        <taxon>Flavobacterium</taxon>
    </lineage>
</organism>
<accession>A0A444HER6</accession>
<sequence>MKKLLLLLLPFTIGSLHAQENDTVQKKDYGKIFGGFESNAQWYLNDKGRGIKHPEDPIRSNNYLLVNYQIDGFSAGIQVESYEPNALLNYNPGFKGTDIGTYYASYKTSKFEFTAGYFYEQFGSGMLLRAWEDRALGINTALRGGRIIYRPSDNVKLTALYGRQRSGFEVTSGDIFGFDSDFNVSSLLKFQESDLSLGVSYVGRYEKIDLPDPTFNALTNMTAVRFNFIHDAFYVSGEYNYKEKDGVLGTQNTLSNNFVKPGNAVILNFGYSKSGLGIDATLRRMENMKILSERTPTSTGDGITTSLNFNDKVLNFTPALTKQHHSNLANIYVFQAQSKVDFIDPTIMKAGETGGQIDVFYDFEKGSAIGGKYGTKISANLSSWYNLPGAYRLTPSDYSTDFFGLGNKYFSDYNVEIKKRFSENWITGIEYINQYYNKAWLEGGEVVKTNIVCAEATYNFTPSKSIRLEGEHMWADADKKNWVGGTLELNLNDKYSLYVWDIYNYGNDDSSKRTHYYNMGGAYRIGATRIAANYGRQRGGLVCVGGVCRFVPESTGFTLSISTAF</sequence>
<name>A0A444HER6_9FLAO</name>
<dbReference type="Proteomes" id="UP000287527">
    <property type="component" value="Unassembled WGS sequence"/>
</dbReference>
<dbReference type="Pfam" id="PF19494">
    <property type="entry name" value="DUF6029"/>
    <property type="match status" value="1"/>
</dbReference>
<evidence type="ECO:0000256" key="1">
    <source>
        <dbReference type="SAM" id="SignalP"/>
    </source>
</evidence>
<proteinExistence type="predicted"/>
<dbReference type="EMBL" id="SBII01000001">
    <property type="protein sequence ID" value="RWX03487.1"/>
    <property type="molecule type" value="Genomic_DNA"/>
</dbReference>
<gene>
    <name evidence="2" type="ORF">EPI11_00730</name>
</gene>
<feature type="signal peptide" evidence="1">
    <location>
        <begin position="1"/>
        <end position="18"/>
    </location>
</feature>